<protein>
    <submittedName>
        <fullName evidence="1">Uncharacterized protein</fullName>
    </submittedName>
</protein>
<reference evidence="1 2" key="1">
    <citation type="journal article" date="2015" name="Nature">
        <title>rRNA introns, odd ribosomes, and small enigmatic genomes across a large radiation of phyla.</title>
        <authorList>
            <person name="Brown C.T."/>
            <person name="Hug L.A."/>
            <person name="Thomas B.C."/>
            <person name="Sharon I."/>
            <person name="Castelle C.J."/>
            <person name="Singh A."/>
            <person name="Wilkins M.J."/>
            <person name="Williams K.H."/>
            <person name="Banfield J.F."/>
        </authorList>
    </citation>
    <scope>NUCLEOTIDE SEQUENCE [LARGE SCALE GENOMIC DNA]</scope>
</reference>
<dbReference type="EMBL" id="LCRD01000028">
    <property type="protein sequence ID" value="KKW29956.1"/>
    <property type="molecule type" value="Genomic_DNA"/>
</dbReference>
<organism evidence="1 2">
    <name type="scientific">Candidatus Uhrbacteria bacterium GW2011_GWD2_52_7</name>
    <dbReference type="NCBI Taxonomy" id="1618989"/>
    <lineage>
        <taxon>Bacteria</taxon>
        <taxon>Candidatus Uhriibacteriota</taxon>
    </lineage>
</organism>
<dbReference type="AlphaFoldDB" id="A0A0G1XG81"/>
<dbReference type="Proteomes" id="UP000034846">
    <property type="component" value="Unassembled WGS sequence"/>
</dbReference>
<proteinExistence type="predicted"/>
<evidence type="ECO:0000313" key="2">
    <source>
        <dbReference type="Proteomes" id="UP000034846"/>
    </source>
</evidence>
<evidence type="ECO:0000313" key="1">
    <source>
        <dbReference type="EMBL" id="KKW29956.1"/>
    </source>
</evidence>
<gene>
    <name evidence="1" type="ORF">UY72_C0028G0009</name>
</gene>
<comment type="caution">
    <text evidence="1">The sequence shown here is derived from an EMBL/GenBank/DDBJ whole genome shotgun (WGS) entry which is preliminary data.</text>
</comment>
<accession>A0A0G1XG81</accession>
<sequence>MAFSEYLVRNEYGRLVAPRFLANLVGPREIDVSWSHDDILVSFAQAKRPCFMIDARTYFVPMVPRDVMSHEVFVRLIDDHVRETGKNVVHAAVDVASTIDWFAWCVFMGNPIRWRPTRNEQDPVWHNMIGKPYMEDLMGFLGKAASPGNGVRRDFILEHVVDKSAVENDVIRPINQLAVMAMAGVPLASFMHSRVLAECESAIRYSGR</sequence>
<name>A0A0G1XG81_9BACT</name>